<organism evidence="1 2">
    <name type="scientific">Paenibacillus eucommiae</name>
    <dbReference type="NCBI Taxonomy" id="1355755"/>
    <lineage>
        <taxon>Bacteria</taxon>
        <taxon>Bacillati</taxon>
        <taxon>Bacillota</taxon>
        <taxon>Bacilli</taxon>
        <taxon>Bacillales</taxon>
        <taxon>Paenibacillaceae</taxon>
        <taxon>Paenibacillus</taxon>
    </lineage>
</organism>
<dbReference type="InterPro" id="IPR049254">
    <property type="entry name" value="Phage_tail_terminator"/>
</dbReference>
<reference evidence="1 2" key="1">
    <citation type="submission" date="2021-03" db="EMBL/GenBank/DDBJ databases">
        <title>Genomic Encyclopedia of Type Strains, Phase IV (KMG-IV): sequencing the most valuable type-strain genomes for metagenomic binning, comparative biology and taxonomic classification.</title>
        <authorList>
            <person name="Goeker M."/>
        </authorList>
    </citation>
    <scope>NUCLEOTIDE SEQUENCE [LARGE SCALE GENOMIC DNA]</scope>
    <source>
        <strain evidence="1 2">DSM 26048</strain>
    </source>
</reference>
<dbReference type="Pfam" id="PF20765">
    <property type="entry name" value="Phage_tail_terminator_8"/>
    <property type="match status" value="1"/>
</dbReference>
<proteinExistence type="predicted"/>
<protein>
    <submittedName>
        <fullName evidence="1">Uncharacterized protein</fullName>
    </submittedName>
</protein>
<keyword evidence="2" id="KW-1185">Reference proteome</keyword>
<name>A0ABS4IRL1_9BACL</name>
<dbReference type="Proteomes" id="UP001519287">
    <property type="component" value="Unassembled WGS sequence"/>
</dbReference>
<evidence type="ECO:0000313" key="1">
    <source>
        <dbReference type="EMBL" id="MBP1990213.1"/>
    </source>
</evidence>
<dbReference type="EMBL" id="JAGGLB010000004">
    <property type="protein sequence ID" value="MBP1990213.1"/>
    <property type="molecule type" value="Genomic_DNA"/>
</dbReference>
<evidence type="ECO:0000313" key="2">
    <source>
        <dbReference type="Proteomes" id="UP001519287"/>
    </source>
</evidence>
<comment type="caution">
    <text evidence="1">The sequence shown here is derived from an EMBL/GenBank/DDBJ whole genome shotgun (WGS) entry which is preliminary data.</text>
</comment>
<accession>A0ABS4IRL1</accession>
<sequence length="146" mass="16379">MQMNDVKNGMIQRLDEIEPSIPVYEESSEQGFTGPAFFVSLLSSEQTREAERRYLRSLLFDVQYYPAGPAKKAECSSMADRLYEGLENIEAGTGSGTGLCEALTMRHEVVNDVLHFFISFGIHLIKAGPDETKMNQMVQEGQIKHV</sequence>
<gene>
    <name evidence="1" type="ORF">J2Z66_001811</name>
</gene>